<dbReference type="KEGG" id="atr:18431819"/>
<dbReference type="PANTHER" id="PTHR10795">
    <property type="entry name" value="PROPROTEIN CONVERTASE SUBTILISIN/KEXIN"/>
    <property type="match status" value="1"/>
</dbReference>
<dbReference type="Gene3D" id="3.40.50.200">
    <property type="entry name" value="Peptidase S8/S53 domain"/>
    <property type="match status" value="1"/>
</dbReference>
<dbReference type="FunFam" id="3.30.70.80:FF:000003">
    <property type="entry name" value="Subtilisin-like protease SBT1.9"/>
    <property type="match status" value="1"/>
</dbReference>
<keyword evidence="6 10" id="KW-0378">Hydrolase</keyword>
<evidence type="ECO:0000256" key="11">
    <source>
        <dbReference type="SAM" id="MobiDB-lite"/>
    </source>
</evidence>
<keyword evidence="3" id="KW-0964">Secreted</keyword>
<dbReference type="InterPro" id="IPR034197">
    <property type="entry name" value="Peptidases_S8_3"/>
</dbReference>
<dbReference type="Gene3D" id="2.60.40.2310">
    <property type="match status" value="1"/>
</dbReference>
<dbReference type="HOGENOM" id="CLU_000625_4_6_1"/>
<dbReference type="InterPro" id="IPR041469">
    <property type="entry name" value="Subtilisin-like_FN3"/>
</dbReference>
<dbReference type="PROSITE" id="PS00138">
    <property type="entry name" value="SUBTILASE_SER"/>
    <property type="match status" value="1"/>
</dbReference>
<dbReference type="Gene3D" id="3.30.70.80">
    <property type="entry name" value="Peptidase S8 propeptide/proteinase inhibitor I9"/>
    <property type="match status" value="1"/>
</dbReference>
<evidence type="ECO:0000256" key="2">
    <source>
        <dbReference type="ARBA" id="ARBA00011073"/>
    </source>
</evidence>
<proteinExistence type="inferred from homology"/>
<comment type="similarity">
    <text evidence="2 10">Belongs to the peptidase S8 family.</text>
</comment>
<reference evidence="18" key="1">
    <citation type="journal article" date="2013" name="Science">
        <title>The Amborella genome and the evolution of flowering plants.</title>
        <authorList>
            <consortium name="Amborella Genome Project"/>
        </authorList>
    </citation>
    <scope>NUCLEOTIDE SEQUENCE [LARGE SCALE GENOMIC DNA]</scope>
</reference>
<name>W1P1I0_AMBTC</name>
<dbReference type="InterPro" id="IPR000209">
    <property type="entry name" value="Peptidase_S8/S53_dom"/>
</dbReference>
<protein>
    <recommendedName>
        <fullName evidence="19">Subtilisin-like protease</fullName>
    </recommendedName>
</protein>
<dbReference type="OMA" id="HHTHWYD"/>
<evidence type="ECO:0000313" key="17">
    <source>
        <dbReference type="EMBL" id="ERN03672.1"/>
    </source>
</evidence>
<dbReference type="PROSITE" id="PS51892">
    <property type="entry name" value="SUBTILASE"/>
    <property type="match status" value="1"/>
</dbReference>
<keyword evidence="4 10" id="KW-0645">Protease</keyword>
<feature type="chain" id="PRO_5004807011" description="Subtilisin-like protease" evidence="12">
    <location>
        <begin position="21"/>
        <end position="753"/>
    </location>
</feature>
<feature type="active site" description="Charge relay system" evidence="9 10">
    <location>
        <position position="534"/>
    </location>
</feature>
<dbReference type="OrthoDB" id="206201at2759"/>
<dbReference type="Gene3D" id="3.50.30.30">
    <property type="match status" value="1"/>
</dbReference>
<evidence type="ECO:0000256" key="1">
    <source>
        <dbReference type="ARBA" id="ARBA00004613"/>
    </source>
</evidence>
<dbReference type="InterPro" id="IPR036852">
    <property type="entry name" value="Peptidase_S8/S53_dom_sf"/>
</dbReference>
<dbReference type="InterPro" id="IPR037045">
    <property type="entry name" value="S8pro/Inhibitor_I9_sf"/>
</dbReference>
<dbReference type="InterPro" id="IPR045051">
    <property type="entry name" value="SBT"/>
</dbReference>
<gene>
    <name evidence="17" type="ORF">AMTR_s00144p00078130</name>
</gene>
<dbReference type="AlphaFoldDB" id="W1P1I0"/>
<dbReference type="FunFam" id="3.40.50.200:FF:000006">
    <property type="entry name" value="Subtilisin-like protease SBT1.5"/>
    <property type="match status" value="1"/>
</dbReference>
<evidence type="ECO:0000259" key="14">
    <source>
        <dbReference type="Pfam" id="PF02225"/>
    </source>
</evidence>
<dbReference type="SUPFAM" id="SSF52743">
    <property type="entry name" value="Subtilisin-like"/>
    <property type="match status" value="1"/>
</dbReference>
<feature type="domain" description="Inhibitor I9" evidence="15">
    <location>
        <begin position="23"/>
        <end position="99"/>
    </location>
</feature>
<feature type="domain" description="Subtilisin-like protease fibronectin type-III" evidence="16">
    <location>
        <begin position="647"/>
        <end position="749"/>
    </location>
</feature>
<feature type="domain" description="PA" evidence="14">
    <location>
        <begin position="378"/>
        <end position="449"/>
    </location>
</feature>
<keyword evidence="5 12" id="KW-0732">Signal</keyword>
<evidence type="ECO:0000259" key="15">
    <source>
        <dbReference type="Pfam" id="PF05922"/>
    </source>
</evidence>
<evidence type="ECO:0008006" key="19">
    <source>
        <dbReference type="Google" id="ProtNLM"/>
    </source>
</evidence>
<feature type="region of interest" description="Disordered" evidence="11">
    <location>
        <begin position="190"/>
        <end position="209"/>
    </location>
</feature>
<evidence type="ECO:0000259" key="13">
    <source>
        <dbReference type="Pfam" id="PF00082"/>
    </source>
</evidence>
<evidence type="ECO:0000256" key="8">
    <source>
        <dbReference type="ARBA" id="ARBA00023180"/>
    </source>
</evidence>
<accession>W1P1I0</accession>
<evidence type="ECO:0000256" key="4">
    <source>
        <dbReference type="ARBA" id="ARBA00022670"/>
    </source>
</evidence>
<feature type="domain" description="Peptidase S8/S53" evidence="13">
    <location>
        <begin position="124"/>
        <end position="578"/>
    </location>
</feature>
<dbReference type="Gramene" id="ERN03672">
    <property type="protein sequence ID" value="ERN03672"/>
    <property type="gene ID" value="AMTR_s00144p00078130"/>
</dbReference>
<evidence type="ECO:0000256" key="5">
    <source>
        <dbReference type="ARBA" id="ARBA00022729"/>
    </source>
</evidence>
<keyword evidence="18" id="KW-1185">Reference proteome</keyword>
<evidence type="ECO:0000256" key="12">
    <source>
        <dbReference type="SAM" id="SignalP"/>
    </source>
</evidence>
<dbReference type="eggNOG" id="ENOG502QUSV">
    <property type="taxonomic scope" value="Eukaryota"/>
</dbReference>
<dbReference type="Pfam" id="PF00082">
    <property type="entry name" value="Peptidase_S8"/>
    <property type="match status" value="1"/>
</dbReference>
<feature type="active site" description="Charge relay system" evidence="9 10">
    <location>
        <position position="131"/>
    </location>
</feature>
<evidence type="ECO:0000256" key="6">
    <source>
        <dbReference type="ARBA" id="ARBA00022801"/>
    </source>
</evidence>
<dbReference type="EMBL" id="KI394342">
    <property type="protein sequence ID" value="ERN03672.1"/>
    <property type="molecule type" value="Genomic_DNA"/>
</dbReference>
<dbReference type="InterPro" id="IPR010259">
    <property type="entry name" value="S8pro/Inhibitor_I9"/>
</dbReference>
<evidence type="ECO:0000256" key="7">
    <source>
        <dbReference type="ARBA" id="ARBA00022825"/>
    </source>
</evidence>
<sequence length="753" mass="79690">MELVLRWILLLGLWCSPTLGHKTFLVHMAKSMMPESYNGDHQAWYMSIMKSAVQSTEILYTYDTVLHGFAARLTDEEAELLRQRPEALSVYEEAVYQLHTTRTPEFLGLDGNNGLWPESDYATDVIVGVLDTGASPESKSYVDAGLGPVPSKWRGECQTGKNFDASSCNRKLIGAQFFSKGYEAVMGPIDETKESKSPKDDDGHGTHTSTTAAGAYVEHASLFGYAEGTARGMATRARIAAYKVCWAGGCFSSDIIAAMDRAVADGVHILSLSLGGGSIDYDRDSIAVGAFGAMEHGVFVSCSAGNSGSDTYSVSNVAPWIATIGAGTLDRDFPAYVALGNGQNFSGVSLYSGKPLSQSPLPFIYAANASNTTNGNLCLDGTLVEEKVAGKIVLCDRGVTARVAKGAVVRKAGGVGMVLANTASNGEELVADAHLLPATGVGEKSGEEIKSYLLSDKNPTANIVFLGTKVNIRPSPVVAAFSSRGPNPLTSAILKPDMIAPGVNILAGWSDTIGPTGLPSDTRRVEYNIISGTSMSCPHISGLAALLKAAHPEWSPATIKSALMTTAYKVDNTGEMLRDVATGRPATYFDFGAGHVDPQKALDPRLVYDTTPTDYLDFLCALNYSSTRISAIAKRTYACGSGNSVGNLNYPSFAVPFETATSTESSTPKVLTYSRTVTNVGQPATYRASVIGGDPVKITVEPESLTFGEKGQKKSFTVTFTAGSLPSGSMKFATLELSDGTRTVASPIAMTWT</sequence>
<dbReference type="GO" id="GO:0005576">
    <property type="term" value="C:extracellular region"/>
    <property type="evidence" value="ECO:0000318"/>
    <property type="project" value="GO_Central"/>
</dbReference>
<feature type="compositionally biased region" description="Basic and acidic residues" evidence="11">
    <location>
        <begin position="190"/>
        <end position="205"/>
    </location>
</feature>
<dbReference type="Pfam" id="PF05922">
    <property type="entry name" value="Inhibitor_I9"/>
    <property type="match status" value="1"/>
</dbReference>
<dbReference type="Pfam" id="PF02225">
    <property type="entry name" value="PA"/>
    <property type="match status" value="1"/>
</dbReference>
<feature type="signal peptide" evidence="12">
    <location>
        <begin position="1"/>
        <end position="20"/>
    </location>
</feature>
<evidence type="ECO:0000313" key="18">
    <source>
        <dbReference type="Proteomes" id="UP000017836"/>
    </source>
</evidence>
<evidence type="ECO:0000256" key="3">
    <source>
        <dbReference type="ARBA" id="ARBA00022525"/>
    </source>
</evidence>
<dbReference type="CDD" id="cd04852">
    <property type="entry name" value="Peptidases_S8_3"/>
    <property type="match status" value="1"/>
</dbReference>
<dbReference type="Pfam" id="PF17766">
    <property type="entry name" value="fn3_6"/>
    <property type="match status" value="1"/>
</dbReference>
<evidence type="ECO:0000256" key="10">
    <source>
        <dbReference type="PROSITE-ProRule" id="PRU01240"/>
    </source>
</evidence>
<evidence type="ECO:0000259" key="16">
    <source>
        <dbReference type="Pfam" id="PF17766"/>
    </source>
</evidence>
<dbReference type="MEROPS" id="S08.112"/>
<evidence type="ECO:0000256" key="9">
    <source>
        <dbReference type="PIRSR" id="PIRSR615500-1"/>
    </source>
</evidence>
<dbReference type="Proteomes" id="UP000017836">
    <property type="component" value="Unassembled WGS sequence"/>
</dbReference>
<keyword evidence="8" id="KW-0325">Glycoprotein</keyword>
<dbReference type="GO" id="GO:0004252">
    <property type="term" value="F:serine-type endopeptidase activity"/>
    <property type="evidence" value="ECO:0000318"/>
    <property type="project" value="GO_Central"/>
</dbReference>
<feature type="active site" description="Charge relay system" evidence="9 10">
    <location>
        <position position="204"/>
    </location>
</feature>
<dbReference type="CDD" id="cd02120">
    <property type="entry name" value="PA_subtilisin_like"/>
    <property type="match status" value="1"/>
</dbReference>
<dbReference type="InterPro" id="IPR003137">
    <property type="entry name" value="PA_domain"/>
</dbReference>
<dbReference type="InterPro" id="IPR015500">
    <property type="entry name" value="Peptidase_S8_subtilisin-rel"/>
</dbReference>
<dbReference type="PRINTS" id="PR00723">
    <property type="entry name" value="SUBTILISIN"/>
</dbReference>
<dbReference type="FunFam" id="3.50.30.30:FF:000005">
    <property type="entry name" value="subtilisin-like protease SBT1.5"/>
    <property type="match status" value="1"/>
</dbReference>
<dbReference type="InterPro" id="IPR023828">
    <property type="entry name" value="Peptidase_S8_Ser-AS"/>
</dbReference>
<comment type="subcellular location">
    <subcellularLocation>
        <location evidence="1">Secreted</location>
    </subcellularLocation>
</comment>
<organism evidence="17 18">
    <name type="scientific">Amborella trichopoda</name>
    <dbReference type="NCBI Taxonomy" id="13333"/>
    <lineage>
        <taxon>Eukaryota</taxon>
        <taxon>Viridiplantae</taxon>
        <taxon>Streptophyta</taxon>
        <taxon>Embryophyta</taxon>
        <taxon>Tracheophyta</taxon>
        <taxon>Spermatophyta</taxon>
        <taxon>Magnoliopsida</taxon>
        <taxon>Amborellales</taxon>
        <taxon>Amborellaceae</taxon>
        <taxon>Amborella</taxon>
    </lineage>
</organism>
<keyword evidence="7 10" id="KW-0720">Serine protease</keyword>
<dbReference type="GO" id="GO:0048731">
    <property type="term" value="P:system development"/>
    <property type="evidence" value="ECO:0007669"/>
    <property type="project" value="UniProtKB-ARBA"/>
</dbReference>
<dbReference type="GO" id="GO:0006508">
    <property type="term" value="P:proteolysis"/>
    <property type="evidence" value="ECO:0007669"/>
    <property type="project" value="UniProtKB-KW"/>
</dbReference>